<organism evidence="2 3">
    <name type="scientific">Methylobacterium aquaticum</name>
    <dbReference type="NCBI Taxonomy" id="270351"/>
    <lineage>
        <taxon>Bacteria</taxon>
        <taxon>Pseudomonadati</taxon>
        <taxon>Pseudomonadota</taxon>
        <taxon>Alphaproteobacteria</taxon>
        <taxon>Hyphomicrobiales</taxon>
        <taxon>Methylobacteriaceae</taxon>
        <taxon>Methylobacterium</taxon>
    </lineage>
</organism>
<feature type="compositionally biased region" description="Polar residues" evidence="1">
    <location>
        <begin position="160"/>
        <end position="169"/>
    </location>
</feature>
<feature type="compositionally biased region" description="Basic and acidic residues" evidence="1">
    <location>
        <begin position="147"/>
        <end position="159"/>
    </location>
</feature>
<accession>A0A0J6T582</accession>
<name>A0A0J6T582_9HYPH</name>
<dbReference type="Proteomes" id="UP000035929">
    <property type="component" value="Unassembled WGS sequence"/>
</dbReference>
<dbReference type="PATRIC" id="fig|270351.6.peg.682"/>
<dbReference type="EMBL" id="LABX01000012">
    <property type="protein sequence ID" value="KMO40977.1"/>
    <property type="molecule type" value="Genomic_DNA"/>
</dbReference>
<evidence type="ECO:0000313" key="2">
    <source>
        <dbReference type="EMBL" id="KMO40977.1"/>
    </source>
</evidence>
<dbReference type="AlphaFoldDB" id="A0A0J6T582"/>
<feature type="region of interest" description="Disordered" evidence="1">
    <location>
        <begin position="1"/>
        <end position="49"/>
    </location>
</feature>
<gene>
    <name evidence="2" type="ORF">VP06_01505</name>
</gene>
<feature type="region of interest" description="Disordered" evidence="1">
    <location>
        <begin position="147"/>
        <end position="206"/>
    </location>
</feature>
<feature type="compositionally biased region" description="Polar residues" evidence="1">
    <location>
        <begin position="14"/>
        <end position="26"/>
    </location>
</feature>
<reference evidence="2 3" key="1">
    <citation type="submission" date="2015-03" db="EMBL/GenBank/DDBJ databases">
        <title>Genome sequencing of Methylobacterium aquaticum DSM16371 type strain.</title>
        <authorList>
            <person name="Chaudhry V."/>
            <person name="Patil P.B."/>
        </authorList>
    </citation>
    <scope>NUCLEOTIDE SEQUENCE [LARGE SCALE GENOMIC DNA]</scope>
    <source>
        <strain evidence="2 3">DSM 16371</strain>
    </source>
</reference>
<feature type="compositionally biased region" description="Gly residues" evidence="1">
    <location>
        <begin position="1"/>
        <end position="11"/>
    </location>
</feature>
<evidence type="ECO:0000313" key="3">
    <source>
        <dbReference type="Proteomes" id="UP000035929"/>
    </source>
</evidence>
<protein>
    <submittedName>
        <fullName evidence="2">Uncharacterized protein</fullName>
    </submittedName>
</protein>
<sequence>MGAQFPGGGGIKSPLTTFEPTLNQQRNQHKNLRAGGCADAQPAQPAPDDSWPDDFWARFQDAYPHLTRMRATHELLRRIRTEGETSFQDVLDGIAAYIASKPPERQWLGSDTFLMDRRYEDRPAAYRGRDGPLMGQAGRLAELAESFRDPSRGNSDDPSGKQQRPTSGYGQRARSNGAAGVSWTTGDGKEPPAEILLIAEPRSYRR</sequence>
<evidence type="ECO:0000256" key="1">
    <source>
        <dbReference type="SAM" id="MobiDB-lite"/>
    </source>
</evidence>
<proteinExistence type="predicted"/>
<comment type="caution">
    <text evidence="2">The sequence shown here is derived from an EMBL/GenBank/DDBJ whole genome shotgun (WGS) entry which is preliminary data.</text>
</comment>
<feature type="compositionally biased region" description="Low complexity" evidence="1">
    <location>
        <begin position="38"/>
        <end position="49"/>
    </location>
</feature>